<protein>
    <submittedName>
        <fullName evidence="2">Uncharacterized protein</fullName>
    </submittedName>
</protein>
<organism evidence="2 3">
    <name type="scientific">Dialister succinatiphilus YIT 11850</name>
    <dbReference type="NCBI Taxonomy" id="742743"/>
    <lineage>
        <taxon>Bacteria</taxon>
        <taxon>Bacillati</taxon>
        <taxon>Bacillota</taxon>
        <taxon>Negativicutes</taxon>
        <taxon>Veillonellales</taxon>
        <taxon>Veillonellaceae</taxon>
        <taxon>Dialister</taxon>
    </lineage>
</organism>
<dbReference type="EMBL" id="ADLT01000015">
    <property type="protein sequence ID" value="EHO63553.1"/>
    <property type="molecule type" value="Genomic_DNA"/>
</dbReference>
<keyword evidence="1" id="KW-0812">Transmembrane</keyword>
<keyword evidence="1" id="KW-1133">Transmembrane helix</keyword>
<evidence type="ECO:0000313" key="3">
    <source>
        <dbReference type="Proteomes" id="UP000003277"/>
    </source>
</evidence>
<evidence type="ECO:0000313" key="2">
    <source>
        <dbReference type="EMBL" id="EHO63553.1"/>
    </source>
</evidence>
<name>H1CYY2_9FIRM</name>
<proteinExistence type="predicted"/>
<dbReference type="HOGENOM" id="CLU_3024817_0_0_9"/>
<dbReference type="AlphaFoldDB" id="H1CYY2"/>
<feature type="transmembrane region" description="Helical" evidence="1">
    <location>
        <begin position="20"/>
        <end position="40"/>
    </location>
</feature>
<dbReference type="STRING" id="742743.HMPREF9453_00570"/>
<reference evidence="2 3" key="1">
    <citation type="submission" date="2011-11" db="EMBL/GenBank/DDBJ databases">
        <title>The Genome Sequence of Dialister succinatiphilus YIT 11850.</title>
        <authorList>
            <consortium name="The Broad Institute Genome Sequencing Platform"/>
            <person name="Earl A."/>
            <person name="Ward D."/>
            <person name="Feldgarden M."/>
            <person name="Gevers D."/>
            <person name="Morotomi M."/>
            <person name="Young S.K."/>
            <person name="Zeng Q."/>
            <person name="Gargeya S."/>
            <person name="Fitzgerald M."/>
            <person name="Haas B."/>
            <person name="Abouelleil A."/>
            <person name="Alvarado L."/>
            <person name="Arachchi H.M."/>
            <person name="Berlin A."/>
            <person name="Brown A."/>
            <person name="Chapman S.B."/>
            <person name="Dunbar C."/>
            <person name="Gearin G."/>
            <person name="Goldberg J."/>
            <person name="Griggs A."/>
            <person name="Gujja S."/>
            <person name="Heiman D."/>
            <person name="Howarth C."/>
            <person name="Lui A."/>
            <person name="MacDonald P.J.P."/>
            <person name="Montmayeur A."/>
            <person name="Murphy C."/>
            <person name="Neiman D."/>
            <person name="Pearson M."/>
            <person name="Priest M."/>
            <person name="Roberts A."/>
            <person name="Saif S."/>
            <person name="Shea T."/>
            <person name="Sisk P."/>
            <person name="Stolte C."/>
            <person name="Sykes S."/>
            <person name="Wortman J."/>
            <person name="Nusbaum C."/>
            <person name="Birren B."/>
        </authorList>
    </citation>
    <scope>NUCLEOTIDE SEQUENCE [LARGE SCALE GENOMIC DNA]</scope>
    <source>
        <strain evidence="2 3">YIT 11850</strain>
    </source>
</reference>
<evidence type="ECO:0000256" key="1">
    <source>
        <dbReference type="SAM" id="Phobius"/>
    </source>
</evidence>
<comment type="caution">
    <text evidence="2">The sequence shown here is derived from an EMBL/GenBank/DDBJ whole genome shotgun (WGS) entry which is preliminary data.</text>
</comment>
<sequence>MCAMRFFLNLTLSFYHIKNYRLLSFTIIYYKKLFFFFPVGNSNNPSYFFLVIIIQ</sequence>
<dbReference type="Proteomes" id="UP000003277">
    <property type="component" value="Unassembled WGS sequence"/>
</dbReference>
<gene>
    <name evidence="2" type="ORF">HMPREF9453_00570</name>
</gene>
<keyword evidence="3" id="KW-1185">Reference proteome</keyword>
<accession>H1CYY2</accession>
<keyword evidence="1" id="KW-0472">Membrane</keyword>